<organism evidence="1 2">
    <name type="scientific">Anabarilius grahami</name>
    <name type="common">Kanglang fish</name>
    <name type="synonym">Barilius grahami</name>
    <dbReference type="NCBI Taxonomy" id="495550"/>
    <lineage>
        <taxon>Eukaryota</taxon>
        <taxon>Metazoa</taxon>
        <taxon>Chordata</taxon>
        <taxon>Craniata</taxon>
        <taxon>Vertebrata</taxon>
        <taxon>Euteleostomi</taxon>
        <taxon>Actinopterygii</taxon>
        <taxon>Neopterygii</taxon>
        <taxon>Teleostei</taxon>
        <taxon>Ostariophysi</taxon>
        <taxon>Cypriniformes</taxon>
        <taxon>Xenocyprididae</taxon>
        <taxon>Xenocypridinae</taxon>
        <taxon>Xenocypridinae incertae sedis</taxon>
        <taxon>Anabarilius</taxon>
    </lineage>
</organism>
<protein>
    <submittedName>
        <fullName evidence="1">Uncharacterized protein</fullName>
    </submittedName>
</protein>
<dbReference type="AlphaFoldDB" id="A0A3N0XKX5"/>
<dbReference type="Proteomes" id="UP000281406">
    <property type="component" value="Unassembled WGS sequence"/>
</dbReference>
<dbReference type="EMBL" id="RJVU01072567">
    <property type="protein sequence ID" value="ROI33886.1"/>
    <property type="molecule type" value="Genomic_DNA"/>
</dbReference>
<gene>
    <name evidence="1" type="ORF">DPX16_20400</name>
</gene>
<evidence type="ECO:0000313" key="2">
    <source>
        <dbReference type="Proteomes" id="UP000281406"/>
    </source>
</evidence>
<accession>A0A3N0XKX5</accession>
<reference evidence="1 2" key="1">
    <citation type="submission" date="2018-10" db="EMBL/GenBank/DDBJ databases">
        <title>Genome assembly for a Yunnan-Guizhou Plateau 3E fish, Anabarilius grahami (Regan), and its evolutionary and genetic applications.</title>
        <authorList>
            <person name="Jiang W."/>
        </authorList>
    </citation>
    <scope>NUCLEOTIDE SEQUENCE [LARGE SCALE GENOMIC DNA]</scope>
    <source>
        <strain evidence="1">AG-KIZ</strain>
        <tissue evidence="1">Muscle</tissue>
    </source>
</reference>
<evidence type="ECO:0000313" key="1">
    <source>
        <dbReference type="EMBL" id="ROI33886.1"/>
    </source>
</evidence>
<comment type="caution">
    <text evidence="1">The sequence shown here is derived from an EMBL/GenBank/DDBJ whole genome shotgun (WGS) entry which is preliminary data.</text>
</comment>
<keyword evidence="2" id="KW-1185">Reference proteome</keyword>
<proteinExistence type="predicted"/>
<sequence length="165" mass="17837">MTHPSCLSHLLLGEATVLRRPWLMGAAAGQVSLEKGREVEGVGRKSQKEGEASYQLLNMTFPGWAFGPQQGRHLCACLSSPSAPQARWLNYLQQGTGPRDSQHSLLQPAKASPSWAPVAWGLKPRHPAAVSTLPLALFDPPPVVPLYTHQSPPALRGKIMLASHL</sequence>
<name>A0A3N0XKX5_ANAGA</name>